<dbReference type="PROSITE" id="PS50076">
    <property type="entry name" value="DNAJ_2"/>
    <property type="match status" value="1"/>
</dbReference>
<dbReference type="STRING" id="670580.A0A1X6MRN8"/>
<dbReference type="EMBL" id="KZ110603">
    <property type="protein sequence ID" value="OSX59038.1"/>
    <property type="molecule type" value="Genomic_DNA"/>
</dbReference>
<evidence type="ECO:0000259" key="2">
    <source>
        <dbReference type="PROSITE" id="PS50076"/>
    </source>
</evidence>
<dbReference type="InterPro" id="IPR036869">
    <property type="entry name" value="J_dom_sf"/>
</dbReference>
<dbReference type="InterPro" id="IPR052763">
    <property type="entry name" value="DnaJ_C4"/>
</dbReference>
<gene>
    <name evidence="3" type="ORF">POSPLADRAFT_1184734</name>
</gene>
<evidence type="ECO:0000256" key="1">
    <source>
        <dbReference type="SAM" id="MobiDB-lite"/>
    </source>
</evidence>
<accession>A0A1X6MRN8</accession>
<sequence>MFSRVLTSASSYFHLPIDDLEDEVDFPSRHIAWKPSDSPDSDNASLPSTSSSIHSSKSHNVIQQILDEHDLYRVLGLQRSYRIDKLTLRRAYLTRSRACHPDKFPHDPEATRAFQKVSVAYDVLSKPSTKRLYDSRSPHATYDIFSASPFPPPEETFRSVVIGVFNDILDGDLDMIRTLLRAVNEMNPALRLGEEGINSVFVTLRSVRDRAKTCRTCIFALHDEVARLLEVQRAFRDLSYFDLRRRTCLTVRLARITVSLPIALEHALQQQKLDAVYSAAGRNRDGVGDEERTAIMNQRLYVVLRGVVNLLERMERILNK</sequence>
<evidence type="ECO:0000313" key="4">
    <source>
        <dbReference type="Proteomes" id="UP000194127"/>
    </source>
</evidence>
<feature type="compositionally biased region" description="Low complexity" evidence="1">
    <location>
        <begin position="45"/>
        <end position="55"/>
    </location>
</feature>
<dbReference type="CDD" id="cd06257">
    <property type="entry name" value="DnaJ"/>
    <property type="match status" value="1"/>
</dbReference>
<keyword evidence="4" id="KW-1185">Reference proteome</keyword>
<name>A0A1X6MRN8_9APHY</name>
<dbReference type="InterPro" id="IPR001623">
    <property type="entry name" value="DnaJ_domain"/>
</dbReference>
<dbReference type="PANTHER" id="PTHR44825:SF1">
    <property type="entry name" value="DNAJ HOMOLOG SUBFAMILY C MEMBER 4"/>
    <property type="match status" value="1"/>
</dbReference>
<feature type="domain" description="J" evidence="2">
    <location>
        <begin position="70"/>
        <end position="137"/>
    </location>
</feature>
<dbReference type="GeneID" id="36334047"/>
<dbReference type="Proteomes" id="UP000194127">
    <property type="component" value="Unassembled WGS sequence"/>
</dbReference>
<dbReference type="SUPFAM" id="SSF46565">
    <property type="entry name" value="Chaperone J-domain"/>
    <property type="match status" value="1"/>
</dbReference>
<feature type="region of interest" description="Disordered" evidence="1">
    <location>
        <begin position="31"/>
        <end position="59"/>
    </location>
</feature>
<dbReference type="Pfam" id="PF00226">
    <property type="entry name" value="DnaJ"/>
    <property type="match status" value="1"/>
</dbReference>
<proteinExistence type="predicted"/>
<dbReference type="AlphaFoldDB" id="A0A1X6MRN8"/>
<dbReference type="OrthoDB" id="259708at2759"/>
<organism evidence="3 4">
    <name type="scientific">Postia placenta MAD-698-R-SB12</name>
    <dbReference type="NCBI Taxonomy" id="670580"/>
    <lineage>
        <taxon>Eukaryota</taxon>
        <taxon>Fungi</taxon>
        <taxon>Dikarya</taxon>
        <taxon>Basidiomycota</taxon>
        <taxon>Agaricomycotina</taxon>
        <taxon>Agaricomycetes</taxon>
        <taxon>Polyporales</taxon>
        <taxon>Adustoporiaceae</taxon>
        <taxon>Rhodonia</taxon>
    </lineage>
</organism>
<reference evidence="3 4" key="1">
    <citation type="submission" date="2017-04" db="EMBL/GenBank/DDBJ databases">
        <title>Genome Sequence of the Model Brown-Rot Fungus Postia placenta SB12.</title>
        <authorList>
            <consortium name="DOE Joint Genome Institute"/>
            <person name="Gaskell J."/>
            <person name="Kersten P."/>
            <person name="Larrondo L.F."/>
            <person name="Canessa P."/>
            <person name="Martinez D."/>
            <person name="Hibbett D."/>
            <person name="Schmoll M."/>
            <person name="Kubicek C.P."/>
            <person name="Martinez A.T."/>
            <person name="Yadav J."/>
            <person name="Master E."/>
            <person name="Magnuson J.K."/>
            <person name="James T."/>
            <person name="Yaver D."/>
            <person name="Berka R."/>
            <person name="Labutti K."/>
            <person name="Lipzen A."/>
            <person name="Aerts A."/>
            <person name="Barry K."/>
            <person name="Henrissat B."/>
            <person name="Blanchette R."/>
            <person name="Grigoriev I."/>
            <person name="Cullen D."/>
        </authorList>
    </citation>
    <scope>NUCLEOTIDE SEQUENCE [LARGE SCALE GENOMIC DNA]</scope>
    <source>
        <strain evidence="3 4">MAD-698-R-SB12</strain>
    </source>
</reference>
<dbReference type="RefSeq" id="XP_024335832.1">
    <property type="nucleotide sequence ID" value="XM_024489098.1"/>
</dbReference>
<dbReference type="Gene3D" id="1.10.287.110">
    <property type="entry name" value="DnaJ domain"/>
    <property type="match status" value="1"/>
</dbReference>
<dbReference type="SMART" id="SM00271">
    <property type="entry name" value="DnaJ"/>
    <property type="match status" value="1"/>
</dbReference>
<protein>
    <recommendedName>
        <fullName evidence="2">J domain-containing protein</fullName>
    </recommendedName>
</protein>
<evidence type="ECO:0000313" key="3">
    <source>
        <dbReference type="EMBL" id="OSX59038.1"/>
    </source>
</evidence>
<dbReference type="PANTHER" id="PTHR44825">
    <property type="match status" value="1"/>
</dbReference>